<name>A0A9P0FBE8_BRAAE</name>
<dbReference type="AlphaFoldDB" id="A0A9P0FBE8"/>
<proteinExistence type="predicted"/>
<evidence type="ECO:0000313" key="1">
    <source>
        <dbReference type="EMBL" id="CAH0546777.1"/>
    </source>
</evidence>
<keyword evidence="2" id="KW-1185">Reference proteome</keyword>
<accession>A0A9P0FBE8</accession>
<protein>
    <submittedName>
        <fullName evidence="1">Uncharacterized protein</fullName>
    </submittedName>
</protein>
<gene>
    <name evidence="1" type="ORF">MELIAE_LOCUS873</name>
</gene>
<reference evidence="1" key="1">
    <citation type="submission" date="2021-12" db="EMBL/GenBank/DDBJ databases">
        <authorList>
            <person name="King R."/>
        </authorList>
    </citation>
    <scope>NUCLEOTIDE SEQUENCE</scope>
</reference>
<dbReference type="OrthoDB" id="6776730at2759"/>
<evidence type="ECO:0000313" key="2">
    <source>
        <dbReference type="Proteomes" id="UP001154078"/>
    </source>
</evidence>
<sequence>MGRPKNETKWEQIEKALLLHKDSIIRDCTIVPRTDEIWAVISNQIANAASAYSLWTSVKKNYNNIQNTLKLPPIQLSCNGANETLEFAYSSDEDVEQCSPDRENHPDCDYENFDFDKKLFSVNLTSDEFMNLLPHKENYKRTGAMNESRKSNQRHYIVFQQRHWTRLLYNKLDPQLRALQIPCSIIFKRNKFYASGVKNYATMEANCRECGADFLCIIKDLPEEDHNTRIDVFMKKECLISHKHDMVRPISDAFRQQISQKLVDTNIAPSQYRRLMAAKSKIDGPVPKLGALRQAKYELVKKQRLDNDPIMAIWKMKVESNYAGAIQNIGLDPFFVYFWDNTQIHAYNKFCESEYSKICVDATGGVVHKIKKTT</sequence>
<dbReference type="EMBL" id="OV121132">
    <property type="protein sequence ID" value="CAH0546777.1"/>
    <property type="molecule type" value="Genomic_DNA"/>
</dbReference>
<organism evidence="1 2">
    <name type="scientific">Brassicogethes aeneus</name>
    <name type="common">Rape pollen beetle</name>
    <name type="synonym">Meligethes aeneus</name>
    <dbReference type="NCBI Taxonomy" id="1431903"/>
    <lineage>
        <taxon>Eukaryota</taxon>
        <taxon>Metazoa</taxon>
        <taxon>Ecdysozoa</taxon>
        <taxon>Arthropoda</taxon>
        <taxon>Hexapoda</taxon>
        <taxon>Insecta</taxon>
        <taxon>Pterygota</taxon>
        <taxon>Neoptera</taxon>
        <taxon>Endopterygota</taxon>
        <taxon>Coleoptera</taxon>
        <taxon>Polyphaga</taxon>
        <taxon>Cucujiformia</taxon>
        <taxon>Nitidulidae</taxon>
        <taxon>Meligethinae</taxon>
        <taxon>Brassicogethes</taxon>
    </lineage>
</organism>
<dbReference type="Proteomes" id="UP001154078">
    <property type="component" value="Chromosome 1"/>
</dbReference>